<dbReference type="Gene3D" id="3.10.180.10">
    <property type="entry name" value="2,3-Dihydroxybiphenyl 1,2-Dioxygenase, domain 1"/>
    <property type="match status" value="1"/>
</dbReference>
<dbReference type="AlphaFoldDB" id="A0A518GCX8"/>
<proteinExistence type="predicted"/>
<dbReference type="PROSITE" id="PS51819">
    <property type="entry name" value="VOC"/>
    <property type="match status" value="1"/>
</dbReference>
<dbReference type="InterPro" id="IPR004360">
    <property type="entry name" value="Glyas_Fos-R_dOase_dom"/>
</dbReference>
<organism evidence="2 3">
    <name type="scientific">Aureliella helgolandensis</name>
    <dbReference type="NCBI Taxonomy" id="2527968"/>
    <lineage>
        <taxon>Bacteria</taxon>
        <taxon>Pseudomonadati</taxon>
        <taxon>Planctomycetota</taxon>
        <taxon>Planctomycetia</taxon>
        <taxon>Pirellulales</taxon>
        <taxon>Pirellulaceae</taxon>
        <taxon>Aureliella</taxon>
    </lineage>
</organism>
<gene>
    <name evidence="2" type="ORF">Q31a_48070</name>
</gene>
<evidence type="ECO:0000313" key="3">
    <source>
        <dbReference type="Proteomes" id="UP000318017"/>
    </source>
</evidence>
<dbReference type="KEGG" id="ahel:Q31a_48070"/>
<accession>A0A518GCX8</accession>
<sequence length="137" mass="15099">MSLIEKSNMIMQPSFQSASPYKDNVLALPVIDIEVAADWYSKHFGMIEVERHDVPYPAVILERDGVQIGFAVNGGDPAQEGAAIRVCNIDGIKAELESYGVEVANIRVDQRDGEKFNVFFVVAPDGLCYYFNEPVAG</sequence>
<name>A0A518GCX8_9BACT</name>
<feature type="domain" description="VOC" evidence="1">
    <location>
        <begin position="22"/>
        <end position="134"/>
    </location>
</feature>
<protein>
    <submittedName>
        <fullName evidence="2">Glyoxalase-like domain protein</fullName>
    </submittedName>
</protein>
<dbReference type="Proteomes" id="UP000318017">
    <property type="component" value="Chromosome"/>
</dbReference>
<dbReference type="EMBL" id="CP036298">
    <property type="protein sequence ID" value="QDV26433.1"/>
    <property type="molecule type" value="Genomic_DNA"/>
</dbReference>
<dbReference type="SUPFAM" id="SSF54593">
    <property type="entry name" value="Glyoxalase/Bleomycin resistance protein/Dihydroxybiphenyl dioxygenase"/>
    <property type="match status" value="1"/>
</dbReference>
<dbReference type="PANTHER" id="PTHR38743">
    <property type="entry name" value="SIMILAR TO GLYOXYLASE I FAMILY PROTEIN"/>
    <property type="match status" value="1"/>
</dbReference>
<evidence type="ECO:0000313" key="2">
    <source>
        <dbReference type="EMBL" id="QDV26433.1"/>
    </source>
</evidence>
<keyword evidence="3" id="KW-1185">Reference proteome</keyword>
<dbReference type="CDD" id="cd06587">
    <property type="entry name" value="VOC"/>
    <property type="match status" value="1"/>
</dbReference>
<evidence type="ECO:0000259" key="1">
    <source>
        <dbReference type="PROSITE" id="PS51819"/>
    </source>
</evidence>
<reference evidence="2 3" key="1">
    <citation type="submission" date="2019-02" db="EMBL/GenBank/DDBJ databases">
        <title>Deep-cultivation of Planctomycetes and their phenomic and genomic characterization uncovers novel biology.</title>
        <authorList>
            <person name="Wiegand S."/>
            <person name="Jogler M."/>
            <person name="Boedeker C."/>
            <person name="Pinto D."/>
            <person name="Vollmers J."/>
            <person name="Rivas-Marin E."/>
            <person name="Kohn T."/>
            <person name="Peeters S.H."/>
            <person name="Heuer A."/>
            <person name="Rast P."/>
            <person name="Oberbeckmann S."/>
            <person name="Bunk B."/>
            <person name="Jeske O."/>
            <person name="Meyerdierks A."/>
            <person name="Storesund J.E."/>
            <person name="Kallscheuer N."/>
            <person name="Luecker S."/>
            <person name="Lage O.M."/>
            <person name="Pohl T."/>
            <person name="Merkel B.J."/>
            <person name="Hornburger P."/>
            <person name="Mueller R.-W."/>
            <person name="Bruemmer F."/>
            <person name="Labrenz M."/>
            <person name="Spormann A.M."/>
            <person name="Op den Camp H."/>
            <person name="Overmann J."/>
            <person name="Amann R."/>
            <person name="Jetten M.S.M."/>
            <person name="Mascher T."/>
            <person name="Medema M.H."/>
            <person name="Devos D.P."/>
            <person name="Kaster A.-K."/>
            <person name="Ovreas L."/>
            <person name="Rohde M."/>
            <person name="Galperin M.Y."/>
            <person name="Jogler C."/>
        </authorList>
    </citation>
    <scope>NUCLEOTIDE SEQUENCE [LARGE SCALE GENOMIC DNA]</scope>
    <source>
        <strain evidence="2 3">Q31a</strain>
    </source>
</reference>
<dbReference type="InterPro" id="IPR037523">
    <property type="entry name" value="VOC_core"/>
</dbReference>
<dbReference type="Pfam" id="PF00903">
    <property type="entry name" value="Glyoxalase"/>
    <property type="match status" value="1"/>
</dbReference>
<dbReference type="PANTHER" id="PTHR38743:SF2">
    <property type="entry name" value="DUF2185 DOMAIN-CONTAINING PROTEIN"/>
    <property type="match status" value="1"/>
</dbReference>
<dbReference type="InterPro" id="IPR029068">
    <property type="entry name" value="Glyas_Bleomycin-R_OHBP_Dase"/>
</dbReference>